<dbReference type="Gene3D" id="1.10.720.30">
    <property type="entry name" value="SAP domain"/>
    <property type="match status" value="1"/>
</dbReference>
<comment type="caution">
    <text evidence="1">The sequence shown here is derived from an EMBL/GenBank/DDBJ whole genome shotgun (WGS) entry which is preliminary data.</text>
</comment>
<dbReference type="Proteomes" id="UP000252124">
    <property type="component" value="Unassembled WGS sequence"/>
</dbReference>
<dbReference type="InterPro" id="IPR036361">
    <property type="entry name" value="SAP_dom_sf"/>
</dbReference>
<protein>
    <recommendedName>
        <fullName evidence="3">HeH/LEM domain-containing protein</fullName>
    </recommendedName>
</protein>
<dbReference type="EMBL" id="QNRM01000025">
    <property type="protein sequence ID" value="RBP10658.1"/>
    <property type="molecule type" value="Genomic_DNA"/>
</dbReference>
<keyword evidence="2" id="KW-1185">Reference proteome</keyword>
<sequence length="101" mass="10736">METIKLTFTGDPSHPGEKRQDLVIGEHTFPLGKPVDVPDTPAFRKLAANSHFNGGAVADDHDDAKPKTVAELKAALDGLDVPYPDGALKADLQALYDQATA</sequence>
<accession>A0ABX9FWF4</accession>
<evidence type="ECO:0008006" key="3">
    <source>
        <dbReference type="Google" id="ProtNLM"/>
    </source>
</evidence>
<gene>
    <name evidence="1" type="ORF">DFP87_12521</name>
</gene>
<reference evidence="1 2" key="1">
    <citation type="submission" date="2018-06" db="EMBL/GenBank/DDBJ databases">
        <title>Genomic Encyclopedia of Type Strains, Phase III (KMG-III): the genomes of soil and plant-associated and newly described type strains.</title>
        <authorList>
            <person name="Whitman W."/>
        </authorList>
    </citation>
    <scope>NUCLEOTIDE SEQUENCE [LARGE SCALE GENOMIC DNA]</scope>
    <source>
        <strain evidence="1 2">CECT 7342</strain>
    </source>
</reference>
<proteinExistence type="predicted"/>
<dbReference type="RefSeq" id="WP_088591492.1">
    <property type="nucleotide sequence ID" value="NZ_CADIJU010000031.1"/>
</dbReference>
<organism evidence="1 2">
    <name type="scientific">Achromobacter marplatensis</name>
    <dbReference type="NCBI Taxonomy" id="470868"/>
    <lineage>
        <taxon>Bacteria</taxon>
        <taxon>Pseudomonadati</taxon>
        <taxon>Pseudomonadota</taxon>
        <taxon>Betaproteobacteria</taxon>
        <taxon>Burkholderiales</taxon>
        <taxon>Alcaligenaceae</taxon>
        <taxon>Achromobacter</taxon>
    </lineage>
</organism>
<evidence type="ECO:0000313" key="2">
    <source>
        <dbReference type="Proteomes" id="UP000252124"/>
    </source>
</evidence>
<dbReference type="GeneID" id="99734290"/>
<name>A0ABX9FWF4_9BURK</name>
<evidence type="ECO:0000313" key="1">
    <source>
        <dbReference type="EMBL" id="RBP10658.1"/>
    </source>
</evidence>